<gene>
    <name evidence="2" type="ORF">P7K49_015987</name>
</gene>
<comment type="caution">
    <text evidence="2">The sequence shown here is derived from an EMBL/GenBank/DDBJ whole genome shotgun (WGS) entry which is preliminary data.</text>
</comment>
<evidence type="ECO:0000313" key="2">
    <source>
        <dbReference type="EMBL" id="KAK2106473.1"/>
    </source>
</evidence>
<feature type="compositionally biased region" description="Basic and acidic residues" evidence="1">
    <location>
        <begin position="34"/>
        <end position="54"/>
    </location>
</feature>
<accession>A0ABQ9VAS4</accession>
<sequence length="126" mass="13665">MESRGCPTEAISFAHPSRQRRPVAGLSEPGRASFRGDPRGEKLSQPETRARLVPDPDPGALPRSSQLGLSWRDPEARRAGGTGPRPSPPLPSARTLKERSPPRPTPSPPRLTSPSTTSGRRRLHRA</sequence>
<protein>
    <submittedName>
        <fullName evidence="2">Uncharacterized protein</fullName>
    </submittedName>
</protein>
<evidence type="ECO:0000313" key="3">
    <source>
        <dbReference type="Proteomes" id="UP001266305"/>
    </source>
</evidence>
<name>A0ABQ9VAS4_SAGOE</name>
<feature type="non-terminal residue" evidence="2">
    <location>
        <position position="126"/>
    </location>
</feature>
<keyword evidence="3" id="KW-1185">Reference proteome</keyword>
<feature type="compositionally biased region" description="Pro residues" evidence="1">
    <location>
        <begin position="102"/>
        <end position="111"/>
    </location>
</feature>
<organism evidence="2 3">
    <name type="scientific">Saguinus oedipus</name>
    <name type="common">Cotton-top tamarin</name>
    <name type="synonym">Oedipomidas oedipus</name>
    <dbReference type="NCBI Taxonomy" id="9490"/>
    <lineage>
        <taxon>Eukaryota</taxon>
        <taxon>Metazoa</taxon>
        <taxon>Chordata</taxon>
        <taxon>Craniata</taxon>
        <taxon>Vertebrata</taxon>
        <taxon>Euteleostomi</taxon>
        <taxon>Mammalia</taxon>
        <taxon>Eutheria</taxon>
        <taxon>Euarchontoglires</taxon>
        <taxon>Primates</taxon>
        <taxon>Haplorrhini</taxon>
        <taxon>Platyrrhini</taxon>
        <taxon>Cebidae</taxon>
        <taxon>Callitrichinae</taxon>
        <taxon>Saguinus</taxon>
    </lineage>
</organism>
<proteinExistence type="predicted"/>
<dbReference type="Proteomes" id="UP001266305">
    <property type="component" value="Unassembled WGS sequence"/>
</dbReference>
<feature type="region of interest" description="Disordered" evidence="1">
    <location>
        <begin position="1"/>
        <end position="126"/>
    </location>
</feature>
<reference evidence="2 3" key="1">
    <citation type="submission" date="2023-05" db="EMBL/GenBank/DDBJ databases">
        <title>B98-5 Cell Line De Novo Hybrid Assembly: An Optical Mapping Approach.</title>
        <authorList>
            <person name="Kananen K."/>
            <person name="Auerbach J.A."/>
            <person name="Kautto E."/>
            <person name="Blachly J.S."/>
        </authorList>
    </citation>
    <scope>NUCLEOTIDE SEQUENCE [LARGE SCALE GENOMIC DNA]</scope>
    <source>
        <strain evidence="2">B95-8</strain>
        <tissue evidence="2">Cell line</tissue>
    </source>
</reference>
<evidence type="ECO:0000256" key="1">
    <source>
        <dbReference type="SAM" id="MobiDB-lite"/>
    </source>
</evidence>
<dbReference type="EMBL" id="JASSZA010000007">
    <property type="protein sequence ID" value="KAK2106473.1"/>
    <property type="molecule type" value="Genomic_DNA"/>
</dbReference>